<dbReference type="InterPro" id="IPR001173">
    <property type="entry name" value="Glyco_trans_2-like"/>
</dbReference>
<proteinExistence type="inferred from homology"/>
<gene>
    <name evidence="7" type="ORF">FIV50_14555</name>
</gene>
<dbReference type="OrthoDB" id="4120491at2"/>
<protein>
    <submittedName>
        <fullName evidence="7">Glycosyltransferase</fullName>
    </submittedName>
</protein>
<keyword evidence="3" id="KW-0328">Glycosyltransferase</keyword>
<evidence type="ECO:0000256" key="4">
    <source>
        <dbReference type="ARBA" id="ARBA00022679"/>
    </source>
</evidence>
<evidence type="ECO:0000259" key="5">
    <source>
        <dbReference type="Pfam" id="PF00535"/>
    </source>
</evidence>
<feature type="domain" description="Glycosyltransferase 2-like" evidence="5">
    <location>
        <begin position="44"/>
        <end position="155"/>
    </location>
</feature>
<evidence type="ECO:0000313" key="8">
    <source>
        <dbReference type="Proteomes" id="UP000316125"/>
    </source>
</evidence>
<evidence type="ECO:0000256" key="2">
    <source>
        <dbReference type="ARBA" id="ARBA00006739"/>
    </source>
</evidence>
<dbReference type="SUPFAM" id="SSF53448">
    <property type="entry name" value="Nucleotide-diphospho-sugar transferases"/>
    <property type="match status" value="1"/>
</dbReference>
<evidence type="ECO:0000256" key="1">
    <source>
        <dbReference type="ARBA" id="ARBA00004776"/>
    </source>
</evidence>
<accession>A0A4Y5YSS4</accession>
<dbReference type="Pfam" id="PF00535">
    <property type="entry name" value="Glycos_transf_2"/>
    <property type="match status" value="1"/>
</dbReference>
<feature type="domain" description="Galactosyltransferase C-terminal" evidence="6">
    <location>
        <begin position="199"/>
        <end position="248"/>
    </location>
</feature>
<evidence type="ECO:0000259" key="6">
    <source>
        <dbReference type="Pfam" id="PF02709"/>
    </source>
</evidence>
<dbReference type="PANTHER" id="PTHR43179:SF12">
    <property type="entry name" value="GALACTOFURANOSYLTRANSFERASE GLFT2"/>
    <property type="match status" value="1"/>
</dbReference>
<name>A0A4Y5YSS4_9MICO</name>
<dbReference type="AlphaFoldDB" id="A0A4Y5YSS4"/>
<organism evidence="7 8">
    <name type="scientific">Microbacterium foliorum</name>
    <dbReference type="NCBI Taxonomy" id="104336"/>
    <lineage>
        <taxon>Bacteria</taxon>
        <taxon>Bacillati</taxon>
        <taxon>Actinomycetota</taxon>
        <taxon>Actinomycetes</taxon>
        <taxon>Micrococcales</taxon>
        <taxon>Microbacteriaceae</taxon>
        <taxon>Microbacterium</taxon>
    </lineage>
</organism>
<dbReference type="InterPro" id="IPR027791">
    <property type="entry name" value="Galactosyl_T_C"/>
</dbReference>
<dbReference type="Pfam" id="PF02709">
    <property type="entry name" value="Glyco_transf_7C"/>
    <property type="match status" value="1"/>
</dbReference>
<evidence type="ECO:0000256" key="3">
    <source>
        <dbReference type="ARBA" id="ARBA00022676"/>
    </source>
</evidence>
<keyword evidence="4 7" id="KW-0808">Transferase</keyword>
<comment type="similarity">
    <text evidence="2">Belongs to the glycosyltransferase 2 family.</text>
</comment>
<dbReference type="PANTHER" id="PTHR43179">
    <property type="entry name" value="RHAMNOSYLTRANSFERASE WBBL"/>
    <property type="match status" value="1"/>
</dbReference>
<evidence type="ECO:0000313" key="7">
    <source>
        <dbReference type="EMBL" id="QDE35902.1"/>
    </source>
</evidence>
<sequence>MARGGRGVCALVGRAGLVTRQPWVVGNRWDTLDGVDPEILPKVSVIVAHYEQPAELARTLSALSMQDYPPELLEIVVADDGSPGDVRVPDGVILVRQEDRGFRLAAVRNLGVRASSGDVLCFLDADTAPEPGYVRALTRLPALLPEAVTVGRRRHADFSGIAPEAPVLEAVVDRELAEPAWLAQEYARSRDLLDPDDRSYRFVIGAVIACSRRLFDETGGFDESFSAYGGEDWEWAHRMWQAGAVLAHVPTAVAWHDGPEWAERSGSGLERANAQTMRLVSSIPIGGSAPRGLLSDAPDLAVRLRGAHTPEALFVAVDSILAAFPLARVMLDATTTALAGDPRVVVGDEQPDARVVWELDRPVVVLEPAWIAECVAGLGTGDVGTVDLAAADGSSLGVLRSRRAMRRAVRWGTEEGFTTRTIAANGVHLLRSDPRVEAWVGGWGGPDQFCSA</sequence>
<dbReference type="InterPro" id="IPR029044">
    <property type="entry name" value="Nucleotide-diphossugar_trans"/>
</dbReference>
<reference evidence="7 8" key="1">
    <citation type="submission" date="2019-06" db="EMBL/GenBank/DDBJ databases">
        <title>Complete genome of Microbacterium foliorum M2.</title>
        <authorList>
            <person name="Cao G."/>
        </authorList>
    </citation>
    <scope>NUCLEOTIDE SEQUENCE [LARGE SCALE GENOMIC DNA]</scope>
    <source>
        <strain evidence="7 8">M2</strain>
    </source>
</reference>
<comment type="pathway">
    <text evidence="1">Cell wall biogenesis; cell wall polysaccharide biosynthesis.</text>
</comment>
<dbReference type="Proteomes" id="UP000316125">
    <property type="component" value="Chromosome"/>
</dbReference>
<dbReference type="GO" id="GO:0016757">
    <property type="term" value="F:glycosyltransferase activity"/>
    <property type="evidence" value="ECO:0007669"/>
    <property type="project" value="UniProtKB-KW"/>
</dbReference>
<dbReference type="Gene3D" id="3.90.550.10">
    <property type="entry name" value="Spore Coat Polysaccharide Biosynthesis Protein SpsA, Chain A"/>
    <property type="match status" value="1"/>
</dbReference>
<dbReference type="EMBL" id="CP041040">
    <property type="protein sequence ID" value="QDE35902.1"/>
    <property type="molecule type" value="Genomic_DNA"/>
</dbReference>